<dbReference type="InterPro" id="IPR008979">
    <property type="entry name" value="Galactose-bd-like_sf"/>
</dbReference>
<name>A0A3Q9FUE8_STRLT</name>
<proteinExistence type="inferred from homology"/>
<feature type="region of interest" description="Disordered" evidence="6">
    <location>
        <begin position="523"/>
        <end position="675"/>
    </location>
</feature>
<dbReference type="PANTHER" id="PTHR43133:SF8">
    <property type="entry name" value="RNA POLYMERASE SIGMA FACTOR HI_1459-RELATED"/>
    <property type="match status" value="1"/>
</dbReference>
<dbReference type="EMBL" id="CP034587">
    <property type="protein sequence ID" value="AZQ72319.1"/>
    <property type="molecule type" value="Genomic_DNA"/>
</dbReference>
<feature type="compositionally biased region" description="Low complexity" evidence="6">
    <location>
        <begin position="569"/>
        <end position="645"/>
    </location>
</feature>
<feature type="region of interest" description="Disordered" evidence="6">
    <location>
        <begin position="428"/>
        <end position="482"/>
    </location>
</feature>
<dbReference type="InterPro" id="IPR013325">
    <property type="entry name" value="RNA_pol_sigma_r2"/>
</dbReference>
<dbReference type="SUPFAM" id="SSF88659">
    <property type="entry name" value="Sigma3 and sigma4 domains of RNA polymerase sigma factors"/>
    <property type="match status" value="1"/>
</dbReference>
<dbReference type="Pfam" id="PF08305">
    <property type="entry name" value="NPCBM"/>
    <property type="match status" value="1"/>
</dbReference>
<accession>A0A3Q9FUE8</accession>
<dbReference type="NCBIfam" id="TIGR02937">
    <property type="entry name" value="sigma70-ECF"/>
    <property type="match status" value="1"/>
</dbReference>
<dbReference type="PANTHER" id="PTHR43133">
    <property type="entry name" value="RNA POLYMERASE ECF-TYPE SIGMA FACTO"/>
    <property type="match status" value="1"/>
</dbReference>
<dbReference type="InterPro" id="IPR027383">
    <property type="entry name" value="Znf_put"/>
</dbReference>
<dbReference type="SUPFAM" id="SSF88946">
    <property type="entry name" value="Sigma2 domain of RNA polymerase sigma factors"/>
    <property type="match status" value="1"/>
</dbReference>
<keyword evidence="9" id="KW-1185">Reference proteome</keyword>
<dbReference type="InterPro" id="IPR039425">
    <property type="entry name" value="RNA_pol_sigma-70-like"/>
</dbReference>
<dbReference type="InterPro" id="IPR013222">
    <property type="entry name" value="Glyco_hyd_98_carb-bd"/>
</dbReference>
<evidence type="ECO:0000313" key="9">
    <source>
        <dbReference type="Proteomes" id="UP000267900"/>
    </source>
</evidence>
<evidence type="ECO:0000256" key="4">
    <source>
        <dbReference type="ARBA" id="ARBA00023125"/>
    </source>
</evidence>
<keyword evidence="2" id="KW-0805">Transcription regulation</keyword>
<dbReference type="SMART" id="SM00776">
    <property type="entry name" value="NPCBM"/>
    <property type="match status" value="1"/>
</dbReference>
<comment type="similarity">
    <text evidence="1">Belongs to the sigma-70 factor family. ECF subfamily.</text>
</comment>
<dbReference type="Proteomes" id="UP000267900">
    <property type="component" value="Chromosome"/>
</dbReference>
<keyword evidence="3" id="KW-0731">Sigma factor</keyword>
<dbReference type="Gene3D" id="2.60.120.1060">
    <property type="entry name" value="NPCBM/NEW2 domain"/>
    <property type="match status" value="1"/>
</dbReference>
<dbReference type="Gene3D" id="1.10.10.10">
    <property type="entry name" value="Winged helix-like DNA-binding domain superfamily/Winged helix DNA-binding domain"/>
    <property type="match status" value="1"/>
</dbReference>
<feature type="compositionally biased region" description="Basic and acidic residues" evidence="6">
    <location>
        <begin position="1"/>
        <end position="13"/>
    </location>
</feature>
<evidence type="ECO:0000256" key="3">
    <source>
        <dbReference type="ARBA" id="ARBA00023082"/>
    </source>
</evidence>
<feature type="region of interest" description="Disordered" evidence="6">
    <location>
        <begin position="1"/>
        <end position="111"/>
    </location>
</feature>
<dbReference type="InterPro" id="IPR014284">
    <property type="entry name" value="RNA_pol_sigma-70_dom"/>
</dbReference>
<gene>
    <name evidence="8" type="ORF">EKH77_14805</name>
</gene>
<dbReference type="Pfam" id="PF04542">
    <property type="entry name" value="Sigma70_r2"/>
    <property type="match status" value="1"/>
</dbReference>
<dbReference type="InterPro" id="IPR007627">
    <property type="entry name" value="RNA_pol_sigma70_r2"/>
</dbReference>
<evidence type="ECO:0000259" key="7">
    <source>
        <dbReference type="SMART" id="SM00776"/>
    </source>
</evidence>
<dbReference type="InterPro" id="IPR013324">
    <property type="entry name" value="RNA_pol_sigma_r3/r4-like"/>
</dbReference>
<feature type="compositionally biased region" description="Basic and acidic residues" evidence="6">
    <location>
        <begin position="651"/>
        <end position="663"/>
    </location>
</feature>
<organism evidence="8 9">
    <name type="scientific">Streptomyces luteoverticillatus</name>
    <name type="common">Streptoverticillium luteoverticillatus</name>
    <dbReference type="NCBI Taxonomy" id="66425"/>
    <lineage>
        <taxon>Bacteria</taxon>
        <taxon>Bacillati</taxon>
        <taxon>Actinomycetota</taxon>
        <taxon>Actinomycetes</taxon>
        <taxon>Kitasatosporales</taxon>
        <taxon>Streptomycetaceae</taxon>
        <taxon>Streptomyces</taxon>
    </lineage>
</organism>
<dbReference type="Pfam" id="PF13490">
    <property type="entry name" value="zf-HC2"/>
    <property type="match status" value="1"/>
</dbReference>
<dbReference type="GO" id="GO:0016987">
    <property type="term" value="F:sigma factor activity"/>
    <property type="evidence" value="ECO:0007669"/>
    <property type="project" value="UniProtKB-KW"/>
</dbReference>
<reference evidence="8 9" key="1">
    <citation type="submission" date="2018-12" db="EMBL/GenBank/DDBJ databases">
        <title>The whole draft genome of Streptomyce luteoverticillatus CGMCC 15060.</title>
        <authorList>
            <person name="Feng Z."/>
            <person name="Chen G."/>
            <person name="Zhang J."/>
            <person name="Zhu H."/>
            <person name="Yu X."/>
            <person name="Zhang W."/>
            <person name="Zhang X."/>
        </authorList>
    </citation>
    <scope>NUCLEOTIDE SEQUENCE [LARGE SCALE GENOMIC DNA]</scope>
    <source>
        <strain evidence="8 9">CGMCC 15060</strain>
    </source>
</reference>
<dbReference type="GO" id="GO:0003677">
    <property type="term" value="F:DNA binding"/>
    <property type="evidence" value="ECO:0007669"/>
    <property type="project" value="UniProtKB-KW"/>
</dbReference>
<keyword evidence="4" id="KW-0238">DNA-binding</keyword>
<sequence>MSVDGREEPRGSDEAGDPSPPHKVPGQGGPSTASPDPGPDSLSGALDLWFGPVGSGVPAPRDSSRADADPGVTDRGASGIPAHTDAVGCTGDGAPVDDAGVREDQEATDVPPSDLELVAQLRGGEGTGAYEELYRRHAGAVRRYALSCCRDDHTAEDLTNEVFAATLQAVRGGAGPDTAVRAYLLTTVRRVAAAWGRTTRREHLVEDFAVFATSSAAASVAAEDDTLGLGADVRAMQEAEESLAVRAFRSLPERWQTVLWHTTVEEESPSEVAPLLGLTANATAVLAHRAREGLRQAYLQAHVSKSLTTGGECARYADRLGAYARGSLRARAERGMRRHLDGCARCRMAAREVADVNSRLRGLLPVAVIGWFAADWSLKAASGLAAGAAGAAGAAAVSAGAGAGADVGAGTGAGAGAGSGAGSAGSGGAGGSGAAGSGSGSGGAAGSGTAGSGASGSGTAGSGASGSGTAGSGAAGSGASGSGVSGAGVAAQGLGLAAKVALVAGTVATVGAVIAYTLAAGTSAPPEKPLAKDTVAPALPTPRAPKATPRLNASEGPTAPPALVAKPVAGSSSAHASTGASAGASPSSPGPSASRTPTASASSAASATAGSGSEPRPTAHAPTAHPSSPTSNTSSTSNTSDTSSPKPRPTHKPDPTPDPEPKPTHKPRPPAVFPLNRLEYSGFGDGSQPEVRFGASSWLWQRYGGVRIGGTSYRHGVTVHAASSVTIDLNRSCTSYDAMAGLDDMSFGLGTVAFSVYADGARLWSSGPVRAGQAAVPVHVPLAGRKSLRLVVQPVSAWDRVAVPDWALARISCG</sequence>
<evidence type="ECO:0000256" key="6">
    <source>
        <dbReference type="SAM" id="MobiDB-lite"/>
    </source>
</evidence>
<evidence type="ECO:0000313" key="8">
    <source>
        <dbReference type="EMBL" id="AZQ72319.1"/>
    </source>
</evidence>
<dbReference type="InterPro" id="IPR041916">
    <property type="entry name" value="Anti_sigma_zinc_sf"/>
</dbReference>
<dbReference type="AlphaFoldDB" id="A0A3Q9FUE8"/>
<dbReference type="Gene3D" id="1.10.1740.10">
    <property type="match status" value="1"/>
</dbReference>
<dbReference type="GO" id="GO:0006352">
    <property type="term" value="P:DNA-templated transcription initiation"/>
    <property type="evidence" value="ECO:0007669"/>
    <property type="project" value="InterPro"/>
</dbReference>
<evidence type="ECO:0000256" key="2">
    <source>
        <dbReference type="ARBA" id="ARBA00023015"/>
    </source>
</evidence>
<protein>
    <submittedName>
        <fullName evidence="8">Sigma-70 family RNA polymerase sigma factor</fullName>
    </submittedName>
</protein>
<feature type="domain" description="Glycosyl hydrolase family 98 putative carbohydrate-binding module" evidence="7">
    <location>
        <begin position="668"/>
        <end position="813"/>
    </location>
</feature>
<dbReference type="InterPro" id="IPR038637">
    <property type="entry name" value="NPCBM_sf"/>
</dbReference>
<evidence type="ECO:0000256" key="1">
    <source>
        <dbReference type="ARBA" id="ARBA00010641"/>
    </source>
</evidence>
<keyword evidence="5" id="KW-0804">Transcription</keyword>
<dbReference type="Gene3D" id="1.10.10.1320">
    <property type="entry name" value="Anti-sigma factor, zinc-finger domain"/>
    <property type="match status" value="1"/>
</dbReference>
<dbReference type="InterPro" id="IPR036388">
    <property type="entry name" value="WH-like_DNA-bd_sf"/>
</dbReference>
<dbReference type="OrthoDB" id="4990598at2"/>
<evidence type="ECO:0000256" key="5">
    <source>
        <dbReference type="ARBA" id="ARBA00023163"/>
    </source>
</evidence>
<dbReference type="SUPFAM" id="SSF49785">
    <property type="entry name" value="Galactose-binding domain-like"/>
    <property type="match status" value="1"/>
</dbReference>